<proteinExistence type="predicted"/>
<organism evidence="1 2">
    <name type="scientific">Paludibaculum fermentans</name>
    <dbReference type="NCBI Taxonomy" id="1473598"/>
    <lineage>
        <taxon>Bacteria</taxon>
        <taxon>Pseudomonadati</taxon>
        <taxon>Acidobacteriota</taxon>
        <taxon>Terriglobia</taxon>
        <taxon>Bryobacterales</taxon>
        <taxon>Bryobacteraceae</taxon>
        <taxon>Paludibaculum</taxon>
    </lineage>
</organism>
<protein>
    <recommendedName>
        <fullName evidence="3">Metallo-beta-lactamase domain-containing protein</fullName>
    </recommendedName>
</protein>
<dbReference type="KEGG" id="pfer:IRI77_07835"/>
<dbReference type="PANTHER" id="PTHR30619">
    <property type="entry name" value="DNA INTERNALIZATION/COMPETENCE PROTEIN COMEC/REC2"/>
    <property type="match status" value="1"/>
</dbReference>
<evidence type="ECO:0000313" key="1">
    <source>
        <dbReference type="EMBL" id="QOY89853.1"/>
    </source>
</evidence>
<dbReference type="InterPro" id="IPR052159">
    <property type="entry name" value="Competence_DNA_uptake"/>
</dbReference>
<reference evidence="1 2" key="1">
    <citation type="submission" date="2020-10" db="EMBL/GenBank/DDBJ databases">
        <title>Complete genome sequence of Paludibaculum fermentans P105T, a facultatively anaerobic acidobacterium capable of dissimilatory Fe(III) reduction.</title>
        <authorList>
            <person name="Dedysh S.N."/>
            <person name="Beletsky A.V."/>
            <person name="Kulichevskaya I.S."/>
            <person name="Mardanov A.V."/>
            <person name="Ravin N.V."/>
        </authorList>
    </citation>
    <scope>NUCLEOTIDE SEQUENCE [LARGE SCALE GENOMIC DNA]</scope>
    <source>
        <strain evidence="1 2">P105</strain>
    </source>
</reference>
<dbReference type="AlphaFoldDB" id="A0A7S7NU48"/>
<dbReference type="RefSeq" id="WP_194451516.1">
    <property type="nucleotide sequence ID" value="NZ_CP063849.1"/>
</dbReference>
<accession>A0A7S7NU48</accession>
<evidence type="ECO:0008006" key="3">
    <source>
        <dbReference type="Google" id="ProtNLM"/>
    </source>
</evidence>
<gene>
    <name evidence="1" type="ORF">IRI77_07835</name>
</gene>
<dbReference type="SUPFAM" id="SSF56281">
    <property type="entry name" value="Metallo-hydrolase/oxidoreductase"/>
    <property type="match status" value="2"/>
</dbReference>
<keyword evidence="2" id="KW-1185">Reference proteome</keyword>
<dbReference type="Proteomes" id="UP000593892">
    <property type="component" value="Chromosome"/>
</dbReference>
<evidence type="ECO:0000313" key="2">
    <source>
        <dbReference type="Proteomes" id="UP000593892"/>
    </source>
</evidence>
<dbReference type="InterPro" id="IPR036866">
    <property type="entry name" value="RibonucZ/Hydroxyglut_hydro"/>
</dbReference>
<sequence>MAKIQLKRSAPAQKKAAKQAPAKKVAVKKAAAGNGPSKLTLRAYNVGFGDCFLLTFEYPKLKRRILIDYGSTAAPRNADDDYMMAIAKDIEAQCTDADGVARLDAVVATHRHRDHISGFSTDGDNTGGVIARMNPGLVIQPWTEDPDAQPNAEEATATTFTGGKPDPKAFIASLHNMNRMAGAIAEASRDEHLGLSMRMASQMGFLGDNNLPNKSAVVNLIEMGKKGRAAYVNAGSKSGLEPVLPGVTVHVLGPPNLKQTQSIKKEKDRDANEFWQFAAFWQFQAAAGESVDSKVPLFPDAEAHEAHAIPANVRWFVGRAQKIRGEQLMELVRSLDTAMNNTSVILLFQVGGKSFLFPGDAQIENWQFALSQEPIKEMLKVVDVYKVGHHGSLNATPKSLWALFEHKHETPAPERLTTVVSTKPGKHGSVQSHTEVPRSTLVAELQKESEYFSTQDLLKSQICREYVFEF</sequence>
<dbReference type="Gene3D" id="3.60.15.10">
    <property type="entry name" value="Ribonuclease Z/Hydroxyacylglutathione hydrolase-like"/>
    <property type="match status" value="2"/>
</dbReference>
<name>A0A7S7NU48_PALFE</name>
<dbReference type="EMBL" id="CP063849">
    <property type="protein sequence ID" value="QOY89853.1"/>
    <property type="molecule type" value="Genomic_DNA"/>
</dbReference>
<dbReference type="PANTHER" id="PTHR30619:SF1">
    <property type="entry name" value="RECOMBINATION PROTEIN 2"/>
    <property type="match status" value="1"/>
</dbReference>